<gene>
    <name evidence="1" type="ORF">HMPREF9456_03350</name>
</gene>
<reference evidence="1 2" key="1">
    <citation type="submission" date="2011-04" db="EMBL/GenBank/DDBJ databases">
        <title>The Genome Sequence of Dysgonomonas mossii DSM 22836.</title>
        <authorList>
            <consortium name="The Broad Institute Genome Sequencing Platform"/>
            <person name="Earl A."/>
            <person name="Ward D."/>
            <person name="Feldgarden M."/>
            <person name="Gevers D."/>
            <person name="Pudlo N."/>
            <person name="Martens E."/>
            <person name="Allen-Vercoe E."/>
            <person name="Young S.K."/>
            <person name="Zeng Q."/>
            <person name="Gargeya S."/>
            <person name="Fitzgerald M."/>
            <person name="Haas B."/>
            <person name="Abouelleil A."/>
            <person name="Alvarado L."/>
            <person name="Arachchi H.M."/>
            <person name="Berlin A."/>
            <person name="Brown A."/>
            <person name="Chapman S.B."/>
            <person name="Chen Z."/>
            <person name="Dunbar C."/>
            <person name="Freedman E."/>
            <person name="Gearin G."/>
            <person name="Gellesch M."/>
            <person name="Goldberg J."/>
            <person name="Griggs A."/>
            <person name="Gujja S."/>
            <person name="Heiman D."/>
            <person name="Howarth C."/>
            <person name="Larson L."/>
            <person name="Lui A."/>
            <person name="MacDonald P.J.P."/>
            <person name="Mehta T."/>
            <person name="Montmayeur A."/>
            <person name="Murphy C."/>
            <person name="Neiman D."/>
            <person name="Pearson M."/>
            <person name="Priest M."/>
            <person name="Roberts A."/>
            <person name="Saif S."/>
            <person name="Shea T."/>
            <person name="Shenoy N."/>
            <person name="Sisk P."/>
            <person name="Stolte C."/>
            <person name="Sykes S."/>
            <person name="Yandava C."/>
            <person name="Wortman J."/>
            <person name="Nusbaum C."/>
            <person name="Birren B."/>
        </authorList>
    </citation>
    <scope>NUCLEOTIDE SEQUENCE [LARGE SCALE GENOMIC DNA]</scope>
    <source>
        <strain evidence="1 2">DSM 22836</strain>
    </source>
</reference>
<dbReference type="Proteomes" id="UP000006420">
    <property type="component" value="Unassembled WGS sequence"/>
</dbReference>
<sequence>MIHITDKHIAVEIPEDACNVQISDNGCFSYKTVINEYRSSYCITSGFNNHSLVGVTPLTEQQIHGIVGSSFTNEKTYCRCFDRLYYLHKVSPKDRWDDIQRLKRLDPNKKYAIIKIEKDK</sequence>
<accession>F8X541</accession>
<dbReference type="EMBL" id="ADLW01000021">
    <property type="protein sequence ID" value="EGK04739.1"/>
    <property type="molecule type" value="Genomic_DNA"/>
</dbReference>
<dbReference type="STRING" id="742767.HMPREF9456_03350"/>
<dbReference type="GeneID" id="78083942"/>
<proteinExistence type="predicted"/>
<organism evidence="1 2">
    <name type="scientific">Dysgonomonas mossii DSM 22836</name>
    <dbReference type="NCBI Taxonomy" id="742767"/>
    <lineage>
        <taxon>Bacteria</taxon>
        <taxon>Pseudomonadati</taxon>
        <taxon>Bacteroidota</taxon>
        <taxon>Bacteroidia</taxon>
        <taxon>Bacteroidales</taxon>
        <taxon>Dysgonomonadaceae</taxon>
        <taxon>Dysgonomonas</taxon>
    </lineage>
</organism>
<evidence type="ECO:0000313" key="2">
    <source>
        <dbReference type="Proteomes" id="UP000006420"/>
    </source>
</evidence>
<dbReference type="RefSeq" id="WP_006844717.1">
    <property type="nucleotide sequence ID" value="NZ_AQWJ01000016.1"/>
</dbReference>
<evidence type="ECO:0000313" key="1">
    <source>
        <dbReference type="EMBL" id="EGK04739.1"/>
    </source>
</evidence>
<keyword evidence="2" id="KW-1185">Reference proteome</keyword>
<dbReference type="AlphaFoldDB" id="F8X541"/>
<protein>
    <submittedName>
        <fullName evidence="1">Uncharacterized protein</fullName>
    </submittedName>
</protein>
<comment type="caution">
    <text evidence="1">The sequence shown here is derived from an EMBL/GenBank/DDBJ whole genome shotgun (WGS) entry which is preliminary data.</text>
</comment>
<dbReference type="HOGENOM" id="CLU_2117152_0_0_10"/>
<dbReference type="OrthoDB" id="999467at2"/>
<name>F8X541_9BACT</name>